<comment type="caution">
    <text evidence="1">The sequence shown here is derived from an EMBL/GenBank/DDBJ whole genome shotgun (WGS) entry which is preliminary data.</text>
</comment>
<sequence>MEGTGADDRVLVWQCLDADFCAGVGDQARGIAAALYTAMLSGRILFVRWSRHGQDVTSIFGKRAVDWQLPDSLLEECGGATWVSDNSKGELMRRAKSPDRCVAVTTNQPPELELAAVEPAGQGCIEIPLDLPFEHYVGCAMNFLFDFTQSYETLAAALDKEQSSSSPGTPRLVGLDAAPRQYVAVHLRFGDRVFNGDDAPDAMMVADALRCAGAAGRELFGPEDDDWGIFFASDSANARALALGQGRGGPPVFASGAPPVHSDYTKDAGLDRIWGVWGDQLLLARAKGLVQCMDMDRRCDVSGYSQLAAQVALMPAENVWVALSEGCARGGDVTMNSWFDRAIQVDGCAGYVSLLREALSIGQDTPQERKDEINREIAAVAEHSGAVGWGDLGE</sequence>
<keyword evidence="2" id="KW-1185">Reference proteome</keyword>
<evidence type="ECO:0008006" key="3">
    <source>
        <dbReference type="Google" id="ProtNLM"/>
    </source>
</evidence>
<evidence type="ECO:0000313" key="2">
    <source>
        <dbReference type="Proteomes" id="UP001189429"/>
    </source>
</evidence>
<gene>
    <name evidence="1" type="ORF">PCOR1329_LOCUS59884</name>
</gene>
<name>A0ABN9VT35_9DINO</name>
<protein>
    <recommendedName>
        <fullName evidence="3">Peptide-O-fucosyltransferase 1</fullName>
    </recommendedName>
</protein>
<organism evidence="1 2">
    <name type="scientific">Prorocentrum cordatum</name>
    <dbReference type="NCBI Taxonomy" id="2364126"/>
    <lineage>
        <taxon>Eukaryota</taxon>
        <taxon>Sar</taxon>
        <taxon>Alveolata</taxon>
        <taxon>Dinophyceae</taxon>
        <taxon>Prorocentrales</taxon>
        <taxon>Prorocentraceae</taxon>
        <taxon>Prorocentrum</taxon>
    </lineage>
</organism>
<accession>A0ABN9VT35</accession>
<dbReference type="EMBL" id="CAUYUJ010017482">
    <property type="protein sequence ID" value="CAK0875161.1"/>
    <property type="molecule type" value="Genomic_DNA"/>
</dbReference>
<reference evidence="1" key="1">
    <citation type="submission" date="2023-10" db="EMBL/GenBank/DDBJ databases">
        <authorList>
            <person name="Chen Y."/>
            <person name="Shah S."/>
            <person name="Dougan E. K."/>
            <person name="Thang M."/>
            <person name="Chan C."/>
        </authorList>
    </citation>
    <scope>NUCLEOTIDE SEQUENCE [LARGE SCALE GENOMIC DNA]</scope>
</reference>
<dbReference type="Proteomes" id="UP001189429">
    <property type="component" value="Unassembled WGS sequence"/>
</dbReference>
<evidence type="ECO:0000313" key="1">
    <source>
        <dbReference type="EMBL" id="CAK0875161.1"/>
    </source>
</evidence>
<proteinExistence type="predicted"/>